<gene>
    <name evidence="2" type="ORF">LTR91_011571</name>
</gene>
<organism evidence="2 3">
    <name type="scientific">Friedmanniomyces endolithicus</name>
    <dbReference type="NCBI Taxonomy" id="329885"/>
    <lineage>
        <taxon>Eukaryota</taxon>
        <taxon>Fungi</taxon>
        <taxon>Dikarya</taxon>
        <taxon>Ascomycota</taxon>
        <taxon>Pezizomycotina</taxon>
        <taxon>Dothideomycetes</taxon>
        <taxon>Dothideomycetidae</taxon>
        <taxon>Mycosphaerellales</taxon>
        <taxon>Teratosphaeriaceae</taxon>
        <taxon>Friedmanniomyces</taxon>
    </lineage>
</organism>
<comment type="caution">
    <text evidence="2">The sequence shown here is derived from an EMBL/GenBank/DDBJ whole genome shotgun (WGS) entry which is preliminary data.</text>
</comment>
<evidence type="ECO:0000313" key="3">
    <source>
        <dbReference type="Proteomes" id="UP001175353"/>
    </source>
</evidence>
<dbReference type="EMBL" id="JAUJLE010000106">
    <property type="protein sequence ID" value="KAK0982545.1"/>
    <property type="molecule type" value="Genomic_DNA"/>
</dbReference>
<accession>A0AAN6KH51</accession>
<evidence type="ECO:0008006" key="4">
    <source>
        <dbReference type="Google" id="ProtNLM"/>
    </source>
</evidence>
<name>A0AAN6KH51_9PEZI</name>
<protein>
    <recommendedName>
        <fullName evidence="4">F-box domain-containing protein</fullName>
    </recommendedName>
</protein>
<evidence type="ECO:0000256" key="1">
    <source>
        <dbReference type="SAM" id="MobiDB-lite"/>
    </source>
</evidence>
<reference evidence="2" key="1">
    <citation type="submission" date="2023-06" db="EMBL/GenBank/DDBJ databases">
        <title>Black Yeasts Isolated from many extreme environments.</title>
        <authorList>
            <person name="Coleine C."/>
            <person name="Stajich J.E."/>
            <person name="Selbmann L."/>
        </authorList>
    </citation>
    <scope>NUCLEOTIDE SEQUENCE</scope>
    <source>
        <strain evidence="2">CCFEE 5200</strain>
    </source>
</reference>
<feature type="region of interest" description="Disordered" evidence="1">
    <location>
        <begin position="1"/>
        <end position="32"/>
    </location>
</feature>
<keyword evidence="3" id="KW-1185">Reference proteome</keyword>
<proteinExistence type="predicted"/>
<sequence length="247" mass="27570">MEFLGGTVRRRPRPRVACPTAPPGIAAPQPSSTLLSRLPPEIRNEIWDLSFSGTNREVDLLHDACPPSSALLLTCRQVYAEAKGYWPSRREKYWRSTRFFIEFDPSALLNAEISFPADEDLDGIRHIKLRILARCLLDARRLYESRFSTSTYLVTLASPETCDTEAPLSFERLPDRSWYCAGVHGLTADADATTTQTRVPVAISYDDVYDHTVLEYGAGGPAAQYRSFAPVEKAEPRTLLGMKGSDV</sequence>
<evidence type="ECO:0000313" key="2">
    <source>
        <dbReference type="EMBL" id="KAK0982545.1"/>
    </source>
</evidence>
<dbReference type="AlphaFoldDB" id="A0AAN6KH51"/>
<dbReference type="Proteomes" id="UP001175353">
    <property type="component" value="Unassembled WGS sequence"/>
</dbReference>